<dbReference type="AlphaFoldDB" id="A0AAD9J6G7"/>
<dbReference type="EMBL" id="JAODUP010000573">
    <property type="protein sequence ID" value="KAK2147047.1"/>
    <property type="molecule type" value="Genomic_DNA"/>
</dbReference>
<name>A0AAD9J6G7_9ANNE</name>
<gene>
    <name evidence="1" type="ORF">LSH36_573g07056</name>
</gene>
<sequence>MHNLTRSTSNQVTRLIKGDLLMQIPLIYVIQRQVYETESTSREIHRHGDQSSFSKYVSTSREYSEVNSGFQPDTPVTLHREATRDPEAPTLYTTCSQQVDHLRDPIGTGISQDSGAMMTEHSRLSLPGYSFQLPASAKPPNFDWDSFAWQNMDYLYDNSGYVGDSTITYF</sequence>
<proteinExistence type="predicted"/>
<protein>
    <submittedName>
        <fullName evidence="1">Uncharacterized protein</fullName>
    </submittedName>
</protein>
<comment type="caution">
    <text evidence="1">The sequence shown here is derived from an EMBL/GenBank/DDBJ whole genome shotgun (WGS) entry which is preliminary data.</text>
</comment>
<dbReference type="Proteomes" id="UP001208570">
    <property type="component" value="Unassembled WGS sequence"/>
</dbReference>
<evidence type="ECO:0000313" key="2">
    <source>
        <dbReference type="Proteomes" id="UP001208570"/>
    </source>
</evidence>
<accession>A0AAD9J6G7</accession>
<evidence type="ECO:0000313" key="1">
    <source>
        <dbReference type="EMBL" id="KAK2147047.1"/>
    </source>
</evidence>
<keyword evidence="2" id="KW-1185">Reference proteome</keyword>
<reference evidence="1" key="1">
    <citation type="journal article" date="2023" name="Mol. Biol. Evol.">
        <title>Third-Generation Sequencing Reveals the Adaptive Role of the Epigenome in Three Deep-Sea Polychaetes.</title>
        <authorList>
            <person name="Perez M."/>
            <person name="Aroh O."/>
            <person name="Sun Y."/>
            <person name="Lan Y."/>
            <person name="Juniper S.K."/>
            <person name="Young C.R."/>
            <person name="Angers B."/>
            <person name="Qian P.Y."/>
        </authorList>
    </citation>
    <scope>NUCLEOTIDE SEQUENCE</scope>
    <source>
        <strain evidence="1">P08H-3</strain>
    </source>
</reference>
<organism evidence="1 2">
    <name type="scientific">Paralvinella palmiformis</name>
    <dbReference type="NCBI Taxonomy" id="53620"/>
    <lineage>
        <taxon>Eukaryota</taxon>
        <taxon>Metazoa</taxon>
        <taxon>Spiralia</taxon>
        <taxon>Lophotrochozoa</taxon>
        <taxon>Annelida</taxon>
        <taxon>Polychaeta</taxon>
        <taxon>Sedentaria</taxon>
        <taxon>Canalipalpata</taxon>
        <taxon>Terebellida</taxon>
        <taxon>Terebelliformia</taxon>
        <taxon>Alvinellidae</taxon>
        <taxon>Paralvinella</taxon>
    </lineage>
</organism>